<dbReference type="AlphaFoldDB" id="A0A7M4G0Q1"/>
<accession>A0A7M4G0Q1</accession>
<dbReference type="GO" id="GO:0001669">
    <property type="term" value="C:acrosomal vesicle"/>
    <property type="evidence" value="ECO:0007669"/>
    <property type="project" value="TreeGrafter"/>
</dbReference>
<dbReference type="PANTHER" id="PTHR15443:SF5">
    <property type="entry name" value="ZONA PELLUCIDA-BINDING PROTEIN 1"/>
    <property type="match status" value="1"/>
</dbReference>
<sequence length="169" mass="19626">MFKRIFLPYVIWYKGHIMPHDVFRDITASVSPRTQRMNSGLESLPLFTGLQNAFLTGLGQLVKVYVRLNHESPRILCVTNRLRVSELIDPIFQWHGPNENSSMKITPTGTLIFRHFKYDLSGVYTCSIVYKPTAEQSEKNYLIKYVIYGKMSEQISAFLCCKCSFFFCF</sequence>
<dbReference type="GO" id="GO:0007339">
    <property type="term" value="P:binding of sperm to zona pellucida"/>
    <property type="evidence" value="ECO:0007669"/>
    <property type="project" value="InterPro"/>
</dbReference>
<evidence type="ECO:0000313" key="2">
    <source>
        <dbReference type="Ensembl" id="ENSCPRP00005021075.1"/>
    </source>
</evidence>
<dbReference type="PROSITE" id="PS50835">
    <property type="entry name" value="IG_LIKE"/>
    <property type="match status" value="1"/>
</dbReference>
<evidence type="ECO:0000259" key="1">
    <source>
        <dbReference type="PROSITE" id="PS50835"/>
    </source>
</evidence>
<organism evidence="2 3">
    <name type="scientific">Crocodylus porosus</name>
    <name type="common">Saltwater crocodile</name>
    <name type="synonym">Estuarine crocodile</name>
    <dbReference type="NCBI Taxonomy" id="8502"/>
    <lineage>
        <taxon>Eukaryota</taxon>
        <taxon>Metazoa</taxon>
        <taxon>Chordata</taxon>
        <taxon>Craniata</taxon>
        <taxon>Vertebrata</taxon>
        <taxon>Euteleostomi</taxon>
        <taxon>Archelosauria</taxon>
        <taxon>Archosauria</taxon>
        <taxon>Crocodylia</taxon>
        <taxon>Longirostres</taxon>
        <taxon>Crocodylidae</taxon>
        <taxon>Crocodylus</taxon>
    </lineage>
</organism>
<evidence type="ECO:0000313" key="3">
    <source>
        <dbReference type="Proteomes" id="UP000594220"/>
    </source>
</evidence>
<dbReference type="Pfam" id="PF07354">
    <property type="entry name" value="Sp38"/>
    <property type="match status" value="1"/>
</dbReference>
<dbReference type="InterPro" id="IPR048806">
    <property type="entry name" value="ZPBP1/2_N"/>
</dbReference>
<dbReference type="GeneTree" id="ENSGT00520000055647"/>
<dbReference type="GO" id="GO:0001675">
    <property type="term" value="P:acrosome assembly"/>
    <property type="evidence" value="ECO:0007669"/>
    <property type="project" value="TreeGrafter"/>
</dbReference>
<dbReference type="GO" id="GO:0002199">
    <property type="term" value="C:zona pellucida receptor complex"/>
    <property type="evidence" value="ECO:0007669"/>
    <property type="project" value="TreeGrafter"/>
</dbReference>
<dbReference type="InterPro" id="IPR007110">
    <property type="entry name" value="Ig-like_dom"/>
</dbReference>
<dbReference type="Proteomes" id="UP000594220">
    <property type="component" value="Unplaced"/>
</dbReference>
<keyword evidence="3" id="KW-1185">Reference proteome</keyword>
<name>A0A7M4G0Q1_CROPO</name>
<reference evidence="2" key="2">
    <citation type="submission" date="2025-09" db="UniProtKB">
        <authorList>
            <consortium name="Ensembl"/>
        </authorList>
    </citation>
    <scope>IDENTIFICATION</scope>
</reference>
<reference evidence="2" key="1">
    <citation type="submission" date="2025-08" db="UniProtKB">
        <authorList>
            <consortium name="Ensembl"/>
        </authorList>
    </citation>
    <scope>IDENTIFICATION</scope>
</reference>
<feature type="domain" description="Ig-like" evidence="1">
    <location>
        <begin position="45"/>
        <end position="142"/>
    </location>
</feature>
<dbReference type="InterPro" id="IPR010857">
    <property type="entry name" value="Sp38-bd"/>
</dbReference>
<dbReference type="Ensembl" id="ENSCPRT00005024636.1">
    <property type="protein sequence ID" value="ENSCPRP00005021075.1"/>
    <property type="gene ID" value="ENSCPRG00005014671.1"/>
</dbReference>
<dbReference type="GO" id="GO:0005576">
    <property type="term" value="C:extracellular region"/>
    <property type="evidence" value="ECO:0007669"/>
    <property type="project" value="InterPro"/>
</dbReference>
<proteinExistence type="predicted"/>
<protein>
    <recommendedName>
        <fullName evidence="1">Ig-like domain-containing protein</fullName>
    </recommendedName>
</protein>
<dbReference type="PANTHER" id="PTHR15443">
    <property type="entry name" value="ZONA PELLUCIDA BINDING PROTEIN SP38"/>
    <property type="match status" value="1"/>
</dbReference>